<feature type="domain" description="VWFC" evidence="1">
    <location>
        <begin position="11"/>
        <end position="83"/>
    </location>
</feature>
<accession>A0A3S3SQL0</accession>
<name>A0A3S3SQL0_9ACAR</name>
<dbReference type="GO" id="GO:0009953">
    <property type="term" value="P:dorsal/ventral pattern formation"/>
    <property type="evidence" value="ECO:0007669"/>
    <property type="project" value="TreeGrafter"/>
</dbReference>
<organism evidence="2 3">
    <name type="scientific">Dinothrombium tinctorium</name>
    <dbReference type="NCBI Taxonomy" id="1965070"/>
    <lineage>
        <taxon>Eukaryota</taxon>
        <taxon>Metazoa</taxon>
        <taxon>Ecdysozoa</taxon>
        <taxon>Arthropoda</taxon>
        <taxon>Chelicerata</taxon>
        <taxon>Arachnida</taxon>
        <taxon>Acari</taxon>
        <taxon>Acariformes</taxon>
        <taxon>Trombidiformes</taxon>
        <taxon>Prostigmata</taxon>
        <taxon>Anystina</taxon>
        <taxon>Parasitengona</taxon>
        <taxon>Trombidioidea</taxon>
        <taxon>Trombidiidae</taxon>
        <taxon>Dinothrombium</taxon>
    </lineage>
</organism>
<dbReference type="PANTHER" id="PTHR46526:SF1">
    <property type="entry name" value="CHORDIN"/>
    <property type="match status" value="1"/>
</dbReference>
<feature type="non-terminal residue" evidence="2">
    <location>
        <position position="1"/>
    </location>
</feature>
<dbReference type="AlphaFoldDB" id="A0A3S3SQL0"/>
<dbReference type="STRING" id="1965070.A0A3S3SQL0"/>
<dbReference type="EMBL" id="NCKU01000050">
    <property type="protein sequence ID" value="RWS17640.1"/>
    <property type="molecule type" value="Genomic_DNA"/>
</dbReference>
<dbReference type="InterPro" id="IPR001007">
    <property type="entry name" value="VWF_dom"/>
</dbReference>
<gene>
    <name evidence="2" type="ORF">B4U79_02381</name>
</gene>
<dbReference type="OrthoDB" id="9829321at2759"/>
<dbReference type="Proteomes" id="UP000285301">
    <property type="component" value="Unassembled WGS sequence"/>
</dbReference>
<evidence type="ECO:0000313" key="2">
    <source>
        <dbReference type="EMBL" id="RWS17640.1"/>
    </source>
</evidence>
<dbReference type="SUPFAM" id="SSF57603">
    <property type="entry name" value="FnI-like domain"/>
    <property type="match status" value="1"/>
</dbReference>
<comment type="caution">
    <text evidence="2">The sequence shown here is derived from an EMBL/GenBank/DDBJ whole genome shotgun (WGS) entry which is preliminary data.</text>
</comment>
<dbReference type="Pfam" id="PF00093">
    <property type="entry name" value="VWC"/>
    <property type="match status" value="1"/>
</dbReference>
<evidence type="ECO:0000259" key="1">
    <source>
        <dbReference type="Pfam" id="PF00093"/>
    </source>
</evidence>
<dbReference type="GO" id="GO:0036122">
    <property type="term" value="F:BMP binding"/>
    <property type="evidence" value="ECO:0007669"/>
    <property type="project" value="TreeGrafter"/>
</dbReference>
<sequence length="122" mass="13956">YSHTVHAFADCQFGNQSYNIEERWRPNLGPPFGVLFCVHCECIAHRKEIAIVARVRCKNIKNDCPKPNCDNPVLLPEGCCKTCPAEGKQKSVFAIIFFSRAEVGKGTFNARFYEQIKYIKQR</sequence>
<dbReference type="PANTHER" id="PTHR46526">
    <property type="entry name" value="CHORDIN"/>
    <property type="match status" value="1"/>
</dbReference>
<keyword evidence="3" id="KW-1185">Reference proteome</keyword>
<reference evidence="2 3" key="1">
    <citation type="journal article" date="2018" name="Gigascience">
        <title>Genomes of trombidid mites reveal novel predicted allergens and laterally-transferred genes associated with secondary metabolism.</title>
        <authorList>
            <person name="Dong X."/>
            <person name="Chaisiri K."/>
            <person name="Xia D."/>
            <person name="Armstrong S.D."/>
            <person name="Fang Y."/>
            <person name="Donnelly M.J."/>
            <person name="Kadowaki T."/>
            <person name="McGarry J.W."/>
            <person name="Darby A.C."/>
            <person name="Makepeace B.L."/>
        </authorList>
    </citation>
    <scope>NUCLEOTIDE SEQUENCE [LARGE SCALE GENOMIC DNA]</scope>
    <source>
        <strain evidence="2">UoL-WK</strain>
    </source>
</reference>
<proteinExistence type="predicted"/>
<dbReference type="GO" id="GO:0030514">
    <property type="term" value="P:negative regulation of BMP signaling pathway"/>
    <property type="evidence" value="ECO:0007669"/>
    <property type="project" value="TreeGrafter"/>
</dbReference>
<dbReference type="GO" id="GO:0005615">
    <property type="term" value="C:extracellular space"/>
    <property type="evidence" value="ECO:0007669"/>
    <property type="project" value="TreeGrafter"/>
</dbReference>
<evidence type="ECO:0000313" key="3">
    <source>
        <dbReference type="Proteomes" id="UP000285301"/>
    </source>
</evidence>
<protein>
    <submittedName>
        <fullName evidence="2">Chordin-like protein</fullName>
    </submittedName>
</protein>
<dbReference type="InterPro" id="IPR052278">
    <property type="entry name" value="Chordin-like_regulators"/>
</dbReference>